<dbReference type="EMBL" id="CP088147">
    <property type="protein sequence ID" value="UTU53015.1"/>
    <property type="molecule type" value="Genomic_DNA"/>
</dbReference>
<dbReference type="InterPro" id="IPR011989">
    <property type="entry name" value="ARM-like"/>
</dbReference>
<organism evidence="2 3">
    <name type="scientific">Mesorhizobium ciceri</name>
    <dbReference type="NCBI Taxonomy" id="39645"/>
    <lineage>
        <taxon>Bacteria</taxon>
        <taxon>Pseudomonadati</taxon>
        <taxon>Pseudomonadota</taxon>
        <taxon>Alphaproteobacteria</taxon>
        <taxon>Hyphomicrobiales</taxon>
        <taxon>Phyllobacteriaceae</taxon>
        <taxon>Mesorhizobium</taxon>
    </lineage>
</organism>
<name>A0AB38TEM2_9HYPH</name>
<keyword evidence="2" id="KW-0067">ATP-binding</keyword>
<sequence length="1340" mass="147479">MKQETGVTPLPAQRSSSGARAALAGFDYQLDVSILAALDLLLIRKSASQIILEPENDEDIEAVLDSERTDTTETHSRMPGYSLIVQVKRRTGEPWSVADFQALLKHGKARKPAREQLENPLNRYLLVTTAAVRGPLLNLRVEDIEEWPEQGRMSQDLRQNLPNGADGRVAIWAGATDYVIGQKIQTLLGFLHVPHDRLPECRARLRQEAGRRMRGLGPCAWSRDDIEVLIRSCGGFLASSARLEHYVRPANWGELYAKLQSANALLIKGPSGAGKTLAALALCEEARKDQPHLAIVSLSDNPAQLRPQQSGPTLFYVDDPWGQSRLKHGHEPWTVQLPRIFREARPDCRYIVTSRTDMLALGKAEDELEHWSVTLDAASYEDGQLAKIYDRRIDFLPAQLQAKGLSFRSHVLKNLTTPLEIDRFFGELSKGPEPDENDGALLHRAIALAHREAIQGVVVQDLVQDTIGWAAVLWALLRARSKVDHSTLTILQRKMRQQDERYSAGLTPLANFLVAARHLRQPQDSISFSHPSVRDGFEAFLQNDPARSAATIEALIDGLTRIQGDRKDWAIETAAQVARLGLEEFSGHFECPPSAQAILDQWLTAGLLDQASQFSELLSLASTVASADCQPGNLARWFTTGFQVGGQVFNDEWASPSFDEKWKAAVRDNPYSHAICARFVRTVLAQTNDNYGADFATRISELGGNLTDAFLDAAMQVASGGYYHNASTIAAASLVDLPRYEKVLAAAFATLRVGPEQRAELDALSERIQNGELDAAAEDWYSDPGDGHLGPEEMVTAYVDTIRADGHWEALSDHALLKDLLPYWCDAIHVSPGSASLDEVEAVVQRGTHLGWEARAWRLAATRWDNGFLRQLTERILAQDDDAEVRSALGFCLANAASESISEILSIPSLTTQQRVVITFDLWSVAKDSTIADHVKAQLPFAEREIFGLLKREGELWEPATGAALTLLSDTIPSASPTLLNQIARIELASGEPPDIALKRALELSITPVDAVDAVSLAVHAEKWDLVRFALDQRVADARQLALETLGARESTPFGPSLLALVDDKGSRVRRALVGLLSERQHPRHYDVLLKICRDGWSNTEPFHDEPPSYPIAREAIDAIGSYDQLDDDTCTQLIDIGSTSTDRLLRVRAFTVVSNKGTAGARRALWAVSESRPFDWRNVDAIDALAGSPFVEPDIVSSVGLADLLRQPAPIAASKSVLVAAHADIEVAGATFDKISHSDSSLPLLLLGCVLLARRDRFLANRLLDLLPEGHVARGILDISHQNLLPSGCIDDLGQILVRQEVLHWLGRGITTENRKTRRSSVARRRFAAWWEVGSGAVV</sequence>
<dbReference type="SUPFAM" id="SSF52540">
    <property type="entry name" value="P-loop containing nucleoside triphosphate hydrolases"/>
    <property type="match status" value="1"/>
</dbReference>
<dbReference type="InterPro" id="IPR027417">
    <property type="entry name" value="P-loop_NTPase"/>
</dbReference>
<protein>
    <submittedName>
        <fullName evidence="2">ATP-binding protein</fullName>
    </submittedName>
</protein>
<dbReference type="Gene3D" id="1.25.10.10">
    <property type="entry name" value="Leucine-rich Repeat Variant"/>
    <property type="match status" value="1"/>
</dbReference>
<dbReference type="SUPFAM" id="SSF48371">
    <property type="entry name" value="ARM repeat"/>
    <property type="match status" value="1"/>
</dbReference>
<dbReference type="InterPro" id="IPR049050">
    <property type="entry name" value="nSTAND3"/>
</dbReference>
<evidence type="ECO:0000313" key="2">
    <source>
        <dbReference type="EMBL" id="UTU53015.1"/>
    </source>
</evidence>
<evidence type="ECO:0000259" key="1">
    <source>
        <dbReference type="Pfam" id="PF20720"/>
    </source>
</evidence>
<feature type="domain" description="Novel STAND NTPase 3" evidence="1">
    <location>
        <begin position="246"/>
        <end position="391"/>
    </location>
</feature>
<dbReference type="InterPro" id="IPR016024">
    <property type="entry name" value="ARM-type_fold"/>
</dbReference>
<keyword evidence="2" id="KW-0547">Nucleotide-binding</keyword>
<dbReference type="GO" id="GO:0005524">
    <property type="term" value="F:ATP binding"/>
    <property type="evidence" value="ECO:0007669"/>
    <property type="project" value="UniProtKB-KW"/>
</dbReference>
<dbReference type="Proteomes" id="UP001060070">
    <property type="component" value="Chromosome"/>
</dbReference>
<evidence type="ECO:0000313" key="3">
    <source>
        <dbReference type="Proteomes" id="UP001060070"/>
    </source>
</evidence>
<reference evidence="2 3" key="1">
    <citation type="journal article" date="2022" name="Microbiol. Resour. Announc.">
        <title>Complete Genome Sequence of Mesorhizobium ciceri Strain R30, a Rhizobium Used as a Commercial Inoculant for Chickpea in Argentina.</title>
        <authorList>
            <person name="Foresto E."/>
            <person name="Revale S."/>
            <person name="Primo E."/>
            <person name="Nievas F."/>
            <person name="Carezzano E."/>
            <person name="Puente M."/>
            <person name="Alzari P."/>
            <person name="Mart M."/>
            <person name="Ben-Assaya M."/>
            <person name="Mornico D."/>
            <person name="Santoro M."/>
            <person name="Mart F."/>
            <person name="Giordano W."/>
            <person name="Bogino P."/>
        </authorList>
    </citation>
    <scope>NUCLEOTIDE SEQUENCE [LARGE SCALE GENOMIC DNA]</scope>
    <source>
        <strain evidence="2 3">R30</strain>
    </source>
</reference>
<proteinExistence type="predicted"/>
<gene>
    <name evidence="2" type="ORF">LRP29_06080</name>
</gene>
<accession>A0AB38TEM2</accession>
<keyword evidence="3" id="KW-1185">Reference proteome</keyword>
<dbReference type="RefSeq" id="WP_024504255.1">
    <property type="nucleotide sequence ID" value="NZ_CP088147.1"/>
</dbReference>
<dbReference type="Pfam" id="PF20720">
    <property type="entry name" value="nSTAND3"/>
    <property type="match status" value="1"/>
</dbReference>